<comment type="caution">
    <text evidence="3">The sequence shown here is derived from an EMBL/GenBank/DDBJ whole genome shotgun (WGS) entry which is preliminary data.</text>
</comment>
<evidence type="ECO:0000256" key="1">
    <source>
        <dbReference type="SAM" id="MobiDB-lite"/>
    </source>
</evidence>
<accession>A0A5E4LP88</accession>
<proteinExistence type="predicted"/>
<name>A0A5E4LP88_9ARCH</name>
<evidence type="ECO:0000256" key="2">
    <source>
        <dbReference type="SAM" id="Phobius"/>
    </source>
</evidence>
<keyword evidence="2" id="KW-0812">Transmembrane</keyword>
<protein>
    <submittedName>
        <fullName evidence="3">Uncharacterized protein</fullName>
    </submittedName>
</protein>
<evidence type="ECO:0000313" key="4">
    <source>
        <dbReference type="Proteomes" id="UP000789941"/>
    </source>
</evidence>
<organism evidence="3 4">
    <name type="scientific">Candidatus Bilamarchaeum dharawalense</name>
    <dbReference type="NCBI Taxonomy" id="2885759"/>
    <lineage>
        <taxon>Archaea</taxon>
        <taxon>Candidatus Micrarchaeota</taxon>
        <taxon>Candidatus Micrarchaeia</taxon>
        <taxon>Candidatus Anstonellales</taxon>
        <taxon>Candidatus Bilamarchaeaceae</taxon>
        <taxon>Candidatus Bilamarchaeum</taxon>
    </lineage>
</organism>
<dbReference type="AlphaFoldDB" id="A0A5E4LP88"/>
<gene>
    <name evidence="3" type="ORF">LFW2832_01303</name>
</gene>
<keyword evidence="2" id="KW-1133">Transmembrane helix</keyword>
<feature type="region of interest" description="Disordered" evidence="1">
    <location>
        <begin position="111"/>
        <end position="170"/>
    </location>
</feature>
<feature type="compositionally biased region" description="Basic and acidic residues" evidence="1">
    <location>
        <begin position="135"/>
        <end position="144"/>
    </location>
</feature>
<evidence type="ECO:0000313" key="3">
    <source>
        <dbReference type="EMBL" id="VVC02908.1"/>
    </source>
</evidence>
<keyword evidence="2" id="KW-0472">Membrane</keyword>
<feature type="transmembrane region" description="Helical" evidence="2">
    <location>
        <begin position="180"/>
        <end position="200"/>
    </location>
</feature>
<sequence>MMCMYKHTILLVLMLSLSSAAIWESGDAGKAFAKNTATAMCNEPDVAAVYICNGNVVRVVSSLLGAGSTFYKPDGRVVKCPVVAPTAMGAECLQMMTPNYCPQEEKCGDSNVTDIFPGQNDTQPEEPVVTPSEPPETKPPEDTGPKPPENNVIQPADDLPEEVPPGTTVIKTGTENPIGFLLPVVLLLGVAAVIILFLLFKNSIQHDV</sequence>
<dbReference type="EMBL" id="CABMJJ010000003">
    <property type="protein sequence ID" value="VVC02908.1"/>
    <property type="molecule type" value="Genomic_DNA"/>
</dbReference>
<dbReference type="Proteomes" id="UP000789941">
    <property type="component" value="Unassembled WGS sequence"/>
</dbReference>
<reference evidence="3 4" key="1">
    <citation type="submission" date="2019-08" db="EMBL/GenBank/DDBJ databases">
        <authorList>
            <person name="Vazquez-Campos X."/>
        </authorList>
    </citation>
    <scope>NUCLEOTIDE SEQUENCE [LARGE SCALE GENOMIC DNA]</scope>
    <source>
        <strain evidence="3">LFW-283_2</strain>
    </source>
</reference>